<sequence length="330" mass="36040">MQRLFFYIGALAVLAGCQHSSPVTPGQPSPVAGQTCPQWVHDRYWVQGPDGQFYRTWHPPVDPEYGCVFGHEHGDDPRTSLANPTLPPFGYINRQAGVDEPHEGFKVFVANKGTVNDEGRVALTSSRIVAHMGTGGVGRFTRQHHSLIFDLVAEDGHRVHLQGMADTRLAGSICERDQRLNDGDPNNDIGRTVVTLPGTGCDVGSLYEIWTFSLDVEKATAIVSTAVFDPITVMDPADRSRLIPTKDVFPQAGDPKGCNREAYHGPTYWYNGSGPTVFYTDAYGKPGGNLRQEVSNHTDIGIPMAYRADGALNQFKYHRPTCASGIGAKN</sequence>
<gene>
    <name evidence="2" type="ordered locus">Mesil_0778</name>
</gene>
<dbReference type="Proteomes" id="UP000001916">
    <property type="component" value="Chromosome"/>
</dbReference>
<proteinExistence type="predicted"/>
<evidence type="ECO:0000313" key="3">
    <source>
        <dbReference type="Proteomes" id="UP000001916"/>
    </source>
</evidence>
<dbReference type="AlphaFoldDB" id="D7BBD1"/>
<name>D7BBD1_ALLS1</name>
<reference evidence="2 3" key="1">
    <citation type="journal article" date="2010" name="Stand. Genomic Sci.">
        <title>Complete genome sequence of Meiothermus silvanus type strain (VI-R2).</title>
        <authorList>
            <person name="Sikorski J."/>
            <person name="Tindall B.J."/>
            <person name="Lowry S."/>
            <person name="Lucas S."/>
            <person name="Nolan M."/>
            <person name="Copeland A."/>
            <person name="Glavina Del Rio T."/>
            <person name="Tice H."/>
            <person name="Cheng J.F."/>
            <person name="Han C."/>
            <person name="Pitluck S."/>
            <person name="Liolios K."/>
            <person name="Ivanova N."/>
            <person name="Mavromatis K."/>
            <person name="Mikhailova N."/>
            <person name="Pati A."/>
            <person name="Goodwin L."/>
            <person name="Chen A."/>
            <person name="Palaniappan K."/>
            <person name="Land M."/>
            <person name="Hauser L."/>
            <person name="Chang Y.J."/>
            <person name="Jeffries C.D."/>
            <person name="Rohde M."/>
            <person name="Goker M."/>
            <person name="Woyke T."/>
            <person name="Bristow J."/>
            <person name="Eisen J.A."/>
            <person name="Markowitz V."/>
            <person name="Hugenholtz P."/>
            <person name="Kyrpides N.C."/>
            <person name="Klenk H.P."/>
            <person name="Lapidus A."/>
        </authorList>
    </citation>
    <scope>NUCLEOTIDE SEQUENCE [LARGE SCALE GENOMIC DNA]</scope>
    <source>
        <strain evidence="3">ATCC 700542 / DSM 9946 / VI-R2</strain>
    </source>
</reference>
<accession>D7BBD1</accession>
<dbReference type="eggNOG" id="ENOG5033ARP">
    <property type="taxonomic scope" value="Bacteria"/>
</dbReference>
<dbReference type="RefSeq" id="WP_013157280.1">
    <property type="nucleotide sequence ID" value="NC_014212.1"/>
</dbReference>
<dbReference type="EMBL" id="CP002042">
    <property type="protein sequence ID" value="ADH62691.1"/>
    <property type="molecule type" value="Genomic_DNA"/>
</dbReference>
<dbReference type="InterPro" id="IPR012640">
    <property type="entry name" value="Membr_lipoprot_lipid_attach_CS"/>
</dbReference>
<dbReference type="PROSITE" id="PS51257">
    <property type="entry name" value="PROKAR_LIPOPROTEIN"/>
    <property type="match status" value="1"/>
</dbReference>
<evidence type="ECO:0000256" key="1">
    <source>
        <dbReference type="ARBA" id="ARBA00022729"/>
    </source>
</evidence>
<dbReference type="Pfam" id="PF08139">
    <property type="entry name" value="LPAM_1"/>
    <property type="match status" value="1"/>
</dbReference>
<keyword evidence="3" id="KW-1185">Reference proteome</keyword>
<dbReference type="STRING" id="526227.Mesil_0778"/>
<evidence type="ECO:0000313" key="2">
    <source>
        <dbReference type="EMBL" id="ADH62691.1"/>
    </source>
</evidence>
<dbReference type="KEGG" id="msv:Mesil_0778"/>
<organism evidence="2 3">
    <name type="scientific">Allomeiothermus silvanus (strain ATCC 700542 / DSM 9946 / NBRC 106475 / NCIMB 13440 / VI-R2)</name>
    <name type="common">Thermus silvanus</name>
    <dbReference type="NCBI Taxonomy" id="526227"/>
    <lineage>
        <taxon>Bacteria</taxon>
        <taxon>Thermotogati</taxon>
        <taxon>Deinococcota</taxon>
        <taxon>Deinococci</taxon>
        <taxon>Thermales</taxon>
        <taxon>Thermaceae</taxon>
        <taxon>Allomeiothermus</taxon>
    </lineage>
</organism>
<keyword evidence="1" id="KW-0732">Signal</keyword>
<protein>
    <submittedName>
        <fullName evidence="2">Uncharacterized protein</fullName>
    </submittedName>
</protein>
<dbReference type="HOGENOM" id="CLU_828484_0_0_0"/>
<dbReference type="OrthoDB" id="24416at2"/>